<evidence type="ECO:0000313" key="3">
    <source>
        <dbReference type="Proteomes" id="UP000799421"/>
    </source>
</evidence>
<keyword evidence="3" id="KW-1185">Reference proteome</keyword>
<keyword evidence="1" id="KW-0472">Membrane</keyword>
<keyword evidence="1" id="KW-0812">Transmembrane</keyword>
<protein>
    <submittedName>
        <fullName evidence="2">Uncharacterized protein</fullName>
    </submittedName>
</protein>
<feature type="transmembrane region" description="Helical" evidence="1">
    <location>
        <begin position="38"/>
        <end position="60"/>
    </location>
</feature>
<keyword evidence="1" id="KW-1133">Transmembrane helix</keyword>
<dbReference type="EMBL" id="MU005996">
    <property type="protein sequence ID" value="KAF2859235.1"/>
    <property type="molecule type" value="Genomic_DNA"/>
</dbReference>
<dbReference type="AlphaFoldDB" id="A0A6A7BWZ1"/>
<gene>
    <name evidence="2" type="ORF">K470DRAFT_108608</name>
</gene>
<evidence type="ECO:0000313" key="2">
    <source>
        <dbReference type="EMBL" id="KAF2859235.1"/>
    </source>
</evidence>
<accession>A0A6A7BWZ1</accession>
<name>A0A6A7BWZ1_9PEZI</name>
<organism evidence="2 3">
    <name type="scientific">Piedraia hortae CBS 480.64</name>
    <dbReference type="NCBI Taxonomy" id="1314780"/>
    <lineage>
        <taxon>Eukaryota</taxon>
        <taxon>Fungi</taxon>
        <taxon>Dikarya</taxon>
        <taxon>Ascomycota</taxon>
        <taxon>Pezizomycotina</taxon>
        <taxon>Dothideomycetes</taxon>
        <taxon>Dothideomycetidae</taxon>
        <taxon>Capnodiales</taxon>
        <taxon>Piedraiaceae</taxon>
        <taxon>Piedraia</taxon>
    </lineage>
</organism>
<evidence type="ECO:0000256" key="1">
    <source>
        <dbReference type="SAM" id="Phobius"/>
    </source>
</evidence>
<sequence>MYTIEPGLDLYQVRDDHKNDNKDEEESTKSTERCKRRCGCMCILAIFLLDIGSLSAIVGLRLSTDKGNAKRAKLAHPEPLTISEKYILDTFSSTTSNFSRARTLLMALPSPDPPKGHRK</sequence>
<reference evidence="2" key="1">
    <citation type="journal article" date="2020" name="Stud. Mycol.">
        <title>101 Dothideomycetes genomes: a test case for predicting lifestyles and emergence of pathogens.</title>
        <authorList>
            <person name="Haridas S."/>
            <person name="Albert R."/>
            <person name="Binder M."/>
            <person name="Bloem J."/>
            <person name="Labutti K."/>
            <person name="Salamov A."/>
            <person name="Andreopoulos B."/>
            <person name="Baker S."/>
            <person name="Barry K."/>
            <person name="Bills G."/>
            <person name="Bluhm B."/>
            <person name="Cannon C."/>
            <person name="Castanera R."/>
            <person name="Culley D."/>
            <person name="Daum C."/>
            <person name="Ezra D."/>
            <person name="Gonzalez J."/>
            <person name="Henrissat B."/>
            <person name="Kuo A."/>
            <person name="Liang C."/>
            <person name="Lipzen A."/>
            <person name="Lutzoni F."/>
            <person name="Magnuson J."/>
            <person name="Mondo S."/>
            <person name="Nolan M."/>
            <person name="Ohm R."/>
            <person name="Pangilinan J."/>
            <person name="Park H.-J."/>
            <person name="Ramirez L."/>
            <person name="Alfaro M."/>
            <person name="Sun H."/>
            <person name="Tritt A."/>
            <person name="Yoshinaga Y."/>
            <person name="Zwiers L.-H."/>
            <person name="Turgeon B."/>
            <person name="Goodwin S."/>
            <person name="Spatafora J."/>
            <person name="Crous P."/>
            <person name="Grigoriev I."/>
        </authorList>
    </citation>
    <scope>NUCLEOTIDE SEQUENCE</scope>
    <source>
        <strain evidence="2">CBS 480.64</strain>
    </source>
</reference>
<dbReference type="Proteomes" id="UP000799421">
    <property type="component" value="Unassembled WGS sequence"/>
</dbReference>
<proteinExistence type="predicted"/>